<sequence>MEYRGPLVIEAFDPGFEELNRLSATWRKFAATGEELAIKGQENLKKIEDEL</sequence>
<dbReference type="EMBL" id="LAZR01065142">
    <property type="protein sequence ID" value="KKK56132.1"/>
    <property type="molecule type" value="Genomic_DNA"/>
</dbReference>
<evidence type="ECO:0000313" key="1">
    <source>
        <dbReference type="EMBL" id="KKK56132.1"/>
    </source>
</evidence>
<protein>
    <submittedName>
        <fullName evidence="1">Uncharacterized protein</fullName>
    </submittedName>
</protein>
<accession>A0A0F8WGY2</accession>
<proteinExistence type="predicted"/>
<reference evidence="1" key="1">
    <citation type="journal article" date="2015" name="Nature">
        <title>Complex archaea that bridge the gap between prokaryotes and eukaryotes.</title>
        <authorList>
            <person name="Spang A."/>
            <person name="Saw J.H."/>
            <person name="Jorgensen S.L."/>
            <person name="Zaremba-Niedzwiedzka K."/>
            <person name="Martijn J."/>
            <person name="Lind A.E."/>
            <person name="van Eijk R."/>
            <person name="Schleper C."/>
            <person name="Guy L."/>
            <person name="Ettema T.J."/>
        </authorList>
    </citation>
    <scope>NUCLEOTIDE SEQUENCE</scope>
</reference>
<dbReference type="AlphaFoldDB" id="A0A0F8WGY2"/>
<organism evidence="1">
    <name type="scientific">marine sediment metagenome</name>
    <dbReference type="NCBI Taxonomy" id="412755"/>
    <lineage>
        <taxon>unclassified sequences</taxon>
        <taxon>metagenomes</taxon>
        <taxon>ecological metagenomes</taxon>
    </lineage>
</organism>
<comment type="caution">
    <text evidence="1">The sequence shown here is derived from an EMBL/GenBank/DDBJ whole genome shotgun (WGS) entry which is preliminary data.</text>
</comment>
<gene>
    <name evidence="1" type="ORF">LCGC14_3067590</name>
</gene>
<name>A0A0F8WGY2_9ZZZZ</name>